<dbReference type="GeneID" id="34622610"/>
<dbReference type="InterPro" id="IPR014710">
    <property type="entry name" value="RmlC-like_jellyroll"/>
</dbReference>
<proteinExistence type="predicted"/>
<evidence type="ECO:0000313" key="3">
    <source>
        <dbReference type="Proteomes" id="UP000515125"/>
    </source>
</evidence>
<evidence type="ECO:0000256" key="1">
    <source>
        <dbReference type="SAM" id="MobiDB-lite"/>
    </source>
</evidence>
<dbReference type="InterPro" id="IPR016305">
    <property type="entry name" value="Mannose-6-P_Isomerase"/>
</dbReference>
<name>A0A6P6RV73_9EIME</name>
<dbReference type="CDD" id="cd07011">
    <property type="entry name" value="cupin_PMI_type_I_N"/>
    <property type="match status" value="1"/>
</dbReference>
<sequence length="448" mass="49281">MAHAELTAKEFTLKTFAAETDTMGKLEPLRAPPLAAKRKSEASTETAAHQPSVPAFVFASTLCVSVYTSTLGISVDLPLCSALPQESLPQQAVVRVLPFVQRYAWGCPADTAVVAALAKRTKGCINYDAQEEASREQQGGSTDSRPFAELWIGTHPNGCAYVMPVEADAFLSRGPQRQVTAPKQQHTQQEKQQHAQQEKQQHTQQEKQREASGLPFLLKVLSVATPLSLQSHPDRALAARLHAEQPLEYRDANHKPEMAIAIGEFAALAGFRQPAAVAALLQQTPELRQALGQQFMQSDVGRKFQTLPQQQHQDGKEAAHMLKAAFAALLQIDLEQNQQAHSRIREQQAALKDLHARLLKEPPPDPTRASQPQLQQEAEWVALQLLQAYPADIGCFAAFFLNLVLLKDGEALFIPPNYLHCYLKDNVIRGGLTSKKTSEPAKILKKAV</sequence>
<dbReference type="GO" id="GO:0008270">
    <property type="term" value="F:zinc ion binding"/>
    <property type="evidence" value="ECO:0007669"/>
    <property type="project" value="InterPro"/>
</dbReference>
<feature type="region of interest" description="Disordered" evidence="1">
    <location>
        <begin position="175"/>
        <end position="210"/>
    </location>
</feature>
<evidence type="ECO:0000313" key="4">
    <source>
        <dbReference type="RefSeq" id="XP_026191748.1"/>
    </source>
</evidence>
<reference evidence="4" key="1">
    <citation type="submission" date="2025-08" db="UniProtKB">
        <authorList>
            <consortium name="RefSeq"/>
        </authorList>
    </citation>
    <scope>IDENTIFICATION</scope>
</reference>
<evidence type="ECO:0000259" key="2">
    <source>
        <dbReference type="Pfam" id="PF20511"/>
    </source>
</evidence>
<organism evidence="3 4">
    <name type="scientific">Cyclospora cayetanensis</name>
    <dbReference type="NCBI Taxonomy" id="88456"/>
    <lineage>
        <taxon>Eukaryota</taxon>
        <taxon>Sar</taxon>
        <taxon>Alveolata</taxon>
        <taxon>Apicomplexa</taxon>
        <taxon>Conoidasida</taxon>
        <taxon>Coccidia</taxon>
        <taxon>Eucoccidiorida</taxon>
        <taxon>Eimeriorina</taxon>
        <taxon>Eimeriidae</taxon>
        <taxon>Cyclospora</taxon>
    </lineage>
</organism>
<dbReference type="InterPro" id="IPR018050">
    <property type="entry name" value="Pmannose_isomerase-type1_CS"/>
</dbReference>
<dbReference type="PROSITE" id="PS00965">
    <property type="entry name" value="PMI_I_1"/>
    <property type="match status" value="1"/>
</dbReference>
<feature type="domain" description="Phosphomannose isomerase type I catalytic" evidence="2">
    <location>
        <begin position="134"/>
        <end position="273"/>
    </location>
</feature>
<dbReference type="Gene3D" id="2.60.120.10">
    <property type="entry name" value="Jelly Rolls"/>
    <property type="match status" value="1"/>
</dbReference>
<dbReference type="PANTHER" id="PTHR10309:SF0">
    <property type="entry name" value="MANNOSE-6-PHOSPHATE ISOMERASE"/>
    <property type="match status" value="1"/>
</dbReference>
<dbReference type="GO" id="GO:0009298">
    <property type="term" value="P:GDP-mannose biosynthetic process"/>
    <property type="evidence" value="ECO:0007669"/>
    <property type="project" value="UniProtKB-UniPathway"/>
</dbReference>
<feature type="compositionally biased region" description="Basic and acidic residues" evidence="1">
    <location>
        <begin position="188"/>
        <end position="210"/>
    </location>
</feature>
<dbReference type="PANTHER" id="PTHR10309">
    <property type="entry name" value="MANNOSE-6-PHOSPHATE ISOMERASE"/>
    <property type="match status" value="1"/>
</dbReference>
<dbReference type="GO" id="GO:0005829">
    <property type="term" value="C:cytosol"/>
    <property type="evidence" value="ECO:0007669"/>
    <property type="project" value="TreeGrafter"/>
</dbReference>
<dbReference type="Proteomes" id="UP000515125">
    <property type="component" value="Unplaced"/>
</dbReference>
<dbReference type="AlphaFoldDB" id="A0A6P6RV73"/>
<accession>A0A6P6RV73</accession>
<dbReference type="Pfam" id="PF20511">
    <property type="entry name" value="PMI_typeI_cat"/>
    <property type="match status" value="1"/>
</dbReference>
<dbReference type="UniPathway" id="UPA00126">
    <property type="reaction ID" value="UER00423"/>
</dbReference>
<dbReference type="InterPro" id="IPR011051">
    <property type="entry name" value="RmlC_Cupin_sf"/>
</dbReference>
<keyword evidence="3" id="KW-1185">Reference proteome</keyword>
<dbReference type="RefSeq" id="XP_026191748.1">
    <property type="nucleotide sequence ID" value="XM_026335963.1"/>
</dbReference>
<dbReference type="InterPro" id="IPR046457">
    <property type="entry name" value="PMI_typeI_cat"/>
</dbReference>
<keyword evidence="4" id="KW-0413">Isomerase</keyword>
<protein>
    <submittedName>
        <fullName evidence="4">Mannose-6-phosphate isomerase</fullName>
    </submittedName>
</protein>
<gene>
    <name evidence="4" type="primary">LOC34622610</name>
</gene>
<dbReference type="SUPFAM" id="SSF51182">
    <property type="entry name" value="RmlC-like cupins"/>
    <property type="match status" value="1"/>
</dbReference>
<dbReference type="OrthoDB" id="349308at2759"/>
<dbReference type="GO" id="GO:0004476">
    <property type="term" value="F:mannose-6-phosphate isomerase activity"/>
    <property type="evidence" value="ECO:0007669"/>
    <property type="project" value="InterPro"/>
</dbReference>